<evidence type="ECO:0000313" key="2">
    <source>
        <dbReference type="EMBL" id="KKK84752.1"/>
    </source>
</evidence>
<reference evidence="2" key="1">
    <citation type="journal article" date="2015" name="Nature">
        <title>Complex archaea that bridge the gap between prokaryotes and eukaryotes.</title>
        <authorList>
            <person name="Spang A."/>
            <person name="Saw J.H."/>
            <person name="Jorgensen S.L."/>
            <person name="Zaremba-Niedzwiedzka K."/>
            <person name="Martijn J."/>
            <person name="Lind A.E."/>
            <person name="van Eijk R."/>
            <person name="Schleper C."/>
            <person name="Guy L."/>
            <person name="Ettema T.J."/>
        </authorList>
    </citation>
    <scope>NUCLEOTIDE SEQUENCE</scope>
</reference>
<feature type="region of interest" description="Disordered" evidence="1">
    <location>
        <begin position="35"/>
        <end position="62"/>
    </location>
</feature>
<comment type="caution">
    <text evidence="2">The sequence shown here is derived from an EMBL/GenBank/DDBJ whole genome shotgun (WGS) entry which is preliminary data.</text>
</comment>
<proteinExistence type="predicted"/>
<accession>A0A0F8YTH4</accession>
<protein>
    <submittedName>
        <fullName evidence="2">Uncharacterized protein</fullName>
    </submittedName>
</protein>
<gene>
    <name evidence="2" type="ORF">LCGC14_2780150</name>
</gene>
<organism evidence="2">
    <name type="scientific">marine sediment metagenome</name>
    <dbReference type="NCBI Taxonomy" id="412755"/>
    <lineage>
        <taxon>unclassified sequences</taxon>
        <taxon>metagenomes</taxon>
        <taxon>ecological metagenomes</taxon>
    </lineage>
</organism>
<dbReference type="EMBL" id="LAZR01051629">
    <property type="protein sequence ID" value="KKK84752.1"/>
    <property type="molecule type" value="Genomic_DNA"/>
</dbReference>
<name>A0A0F8YTH4_9ZZZZ</name>
<sequence>MPEKLHRKLVKSAKKLGLTGERKAAFVFGTLQKVKKRKHNPSSSLPDNLPEGGLGDFIGKRR</sequence>
<dbReference type="AlphaFoldDB" id="A0A0F8YTH4"/>
<evidence type="ECO:0000256" key="1">
    <source>
        <dbReference type="SAM" id="MobiDB-lite"/>
    </source>
</evidence>